<dbReference type="CDD" id="cd00072">
    <property type="entry name" value="GYF"/>
    <property type="match status" value="1"/>
</dbReference>
<dbReference type="InterPro" id="IPR001965">
    <property type="entry name" value="Znf_PHD"/>
</dbReference>
<evidence type="ECO:0000256" key="1">
    <source>
        <dbReference type="ARBA" id="ARBA00004123"/>
    </source>
</evidence>
<dbReference type="Gene3D" id="3.90.70.200">
    <property type="entry name" value="Plus-3 domain"/>
    <property type="match status" value="1"/>
</dbReference>
<feature type="compositionally biased region" description="Basic residues" evidence="8">
    <location>
        <begin position="570"/>
        <end position="579"/>
    </location>
</feature>
<dbReference type="GO" id="GO:0008270">
    <property type="term" value="F:zinc ion binding"/>
    <property type="evidence" value="ECO:0007669"/>
    <property type="project" value="UniProtKB-KW"/>
</dbReference>
<dbReference type="Pfam" id="PF03126">
    <property type="entry name" value="Plus-3"/>
    <property type="match status" value="1"/>
</dbReference>
<evidence type="ECO:0000259" key="11">
    <source>
        <dbReference type="PROSITE" id="PS51925"/>
    </source>
</evidence>
<sequence>MFRPVTGIAETEEVMVDVKNDVAVDTKKENDEIVLGEEAIAEDQDDFQKGMDADVFKEEELLQMKRIRMSLKKVTVAEEGVEEGIEDEGKMEEEEKGVSATDNDEEEPMGADEEKSLDTELETDEEATMADEEKVSEAEAMETELVDKAGKRKRGGRNSKTTPKPKAGRRKMTEEEDVCFICFDGGDLVLCDRRNCPKAYHPSCVNRDEAFFQTKGQWNCGCSSSILSYMFYPWKRRIDIVNYESRRLISGSSLPRFEAYAPNASLKPCSWQLAGSQWTGHSSENRPEHSWHLCSICEKKAEYMCYTCTFSLCKACIKTNVLLCVREKEKKGLCEACMKTVMSIEKDSEENKGNIDGWEYLFKDYWTEMKAKLNLTSSELIEAKNAWKGSELSGKQAHSDVKDDGGSGSENPSENLETRKNTRRRAKKRKSATKEEEPSPGAAAVDSEGTSVTRNKDWASKELLEFVMHMGDGNKSIRSQFDVQALLLEYIKTNNLRDSRRKSQIICDARLERLFGKPRVGHFEMLKLLESHFLIKEDSQIDDIQGSVVDTENSHLDDDEANETVGKGGKDRKRKMRKKGDREPQSNRDDYAAVDIHNISLIYLRRKLAEDLLDDTETFHSKVMGTFVRIRIPGSSSKQDIYRLVQVTGTTKAAHYALGKKTTDTMLEIVNLGKPESISIDTISNQDLLSIEWLTCLEECNRLRQSIKCGLINRLTVGDILDKAMELQAARVNDWLETEVLRLSHLRDRASDLGRKKEYPLLISKTNLPFTYAEVASRGIINSSILDKLTPEERARKLEEVPIVHDDPTMDPNCKSEEDTDEEQKKQDMYKSSVGSRFSRRREYPSKESWSATGNPRGSVKNYEFSRNNSFSNKVEDATTSARLEPHTDSLRDQGRDTVVQQPSILKKPAYAYDEVSPTKDTAEIAPKVNETEKMWHYKDPSGKIQGPFSMAQLRKWSNNKYFPADLRIWRKSEKEDDGILLTDALEGRFTPVDHSPRLQNSHVNWATTSVEIPKPSQDERPGFTNLPSPTPNQSVGGLGPHMGPSSYHGGKEELQSPTPNSSQLATSLVAGGNREPNAMGSFGNSATYAVAPQTEQQNPLQSSHVVAPPANGTPSQMVQSAGGQNLPVGPYGWSGGPLQPSLPSNVAGQQQLPYSQWGNAPNMVPNAAGNFLPQPPAPAPAPVNLQQAPPPPPLQPNVSWPTLPPNPNMGPVGPTPGNQAMNWGPTAQNPQLTGNVNPPWAGNMHPGWVPQPPAQPIAPNQGWAPGNGNPNWVPPAGNQGGPMNPGEVGVNQGPPNPSSGWVGNQGGNSNQGWGSGSPSGRNRGMWDDRSGFSGQKRNRGGYGGGGNRRQWDKGGSFNNRGRLNNTNMHSDAIGRGR</sequence>
<dbReference type="InterPro" id="IPR011011">
    <property type="entry name" value="Znf_FYVE_PHD"/>
</dbReference>
<feature type="region of interest" description="Disordered" evidence="8">
    <location>
        <begin position="1174"/>
        <end position="1194"/>
    </location>
</feature>
<feature type="compositionally biased region" description="Basic and acidic residues" evidence="8">
    <location>
        <begin position="884"/>
        <end position="895"/>
    </location>
</feature>
<feature type="compositionally biased region" description="Basic and acidic residues" evidence="8">
    <location>
        <begin position="580"/>
        <end position="589"/>
    </location>
</feature>
<dbReference type="SMART" id="SM00444">
    <property type="entry name" value="GYF"/>
    <property type="match status" value="1"/>
</dbReference>
<dbReference type="GO" id="GO:1990269">
    <property type="term" value="F:RNA polymerase II C-terminal domain phosphoserine binding"/>
    <property type="evidence" value="ECO:0007669"/>
    <property type="project" value="TreeGrafter"/>
</dbReference>
<dbReference type="InterPro" id="IPR019835">
    <property type="entry name" value="SWIB_domain"/>
</dbReference>
<dbReference type="CDD" id="cd15568">
    <property type="entry name" value="PHD5_NSD"/>
    <property type="match status" value="1"/>
</dbReference>
<feature type="region of interest" description="Disordered" evidence="8">
    <location>
        <begin position="75"/>
        <end position="170"/>
    </location>
</feature>
<feature type="region of interest" description="Disordered" evidence="8">
    <location>
        <begin position="550"/>
        <end position="589"/>
    </location>
</feature>
<keyword evidence="2" id="KW-0479">Metal-binding</keyword>
<dbReference type="InterPro" id="IPR035445">
    <property type="entry name" value="GYF-like_dom_sf"/>
</dbReference>
<keyword evidence="3" id="KW-0863">Zinc-finger</keyword>
<reference evidence="12" key="1">
    <citation type="submission" date="2023-03" db="EMBL/GenBank/DDBJ databases">
        <title>Chromosome-scale reference genome and RAD-based genetic map of yellow starthistle (Centaurea solstitialis) reveal putative structural variation and QTLs associated with invader traits.</title>
        <authorList>
            <person name="Reatini B."/>
            <person name="Cang F.A."/>
            <person name="Jiang Q."/>
            <person name="Mckibben M.T.W."/>
            <person name="Barker M.S."/>
            <person name="Rieseberg L.H."/>
            <person name="Dlugosch K.M."/>
        </authorList>
    </citation>
    <scope>NUCLEOTIDE SEQUENCE</scope>
    <source>
        <strain evidence="12">CAN-66</strain>
        <tissue evidence="12">Leaf</tissue>
    </source>
</reference>
<evidence type="ECO:0000256" key="7">
    <source>
        <dbReference type="ARBA" id="ARBA00023242"/>
    </source>
</evidence>
<dbReference type="Gene3D" id="1.10.245.10">
    <property type="entry name" value="SWIB/MDM2 domain"/>
    <property type="match status" value="1"/>
</dbReference>
<feature type="compositionally biased region" description="Acidic residues" evidence="8">
    <location>
        <begin position="102"/>
        <end position="111"/>
    </location>
</feature>
<dbReference type="InterPro" id="IPR013083">
    <property type="entry name" value="Znf_RING/FYVE/PHD"/>
</dbReference>
<feature type="compositionally biased region" description="Polar residues" evidence="8">
    <location>
        <begin position="1357"/>
        <end position="1370"/>
    </location>
</feature>
<evidence type="ECO:0000256" key="8">
    <source>
        <dbReference type="SAM" id="MobiDB-lite"/>
    </source>
</evidence>
<dbReference type="SUPFAM" id="SSF57903">
    <property type="entry name" value="FYVE/PHD zinc finger"/>
    <property type="match status" value="1"/>
</dbReference>
<comment type="caution">
    <text evidence="12">The sequence shown here is derived from an EMBL/GenBank/DDBJ whole genome shotgun (WGS) entry which is preliminary data.</text>
</comment>
<proteinExistence type="predicted"/>
<keyword evidence="7" id="KW-0539">Nucleus</keyword>
<evidence type="ECO:0000256" key="4">
    <source>
        <dbReference type="ARBA" id="ARBA00022833"/>
    </source>
</evidence>
<evidence type="ECO:0000256" key="2">
    <source>
        <dbReference type="ARBA" id="ARBA00022723"/>
    </source>
</evidence>
<dbReference type="PANTHER" id="PTHR13115">
    <property type="entry name" value="RNA POLYMERASE-ASSOCIATED PROTEIN RTF1 HOMOLOG"/>
    <property type="match status" value="1"/>
</dbReference>
<dbReference type="InterPro" id="IPR004343">
    <property type="entry name" value="Plus-3_dom"/>
</dbReference>
<dbReference type="Gene3D" id="3.30.1490.40">
    <property type="match status" value="1"/>
</dbReference>
<feature type="compositionally biased region" description="Acidic residues" evidence="8">
    <location>
        <begin position="79"/>
        <end position="95"/>
    </location>
</feature>
<feature type="region of interest" description="Disordered" evidence="8">
    <location>
        <begin position="1256"/>
        <end position="1378"/>
    </location>
</feature>
<evidence type="ECO:0000256" key="3">
    <source>
        <dbReference type="ARBA" id="ARBA00022771"/>
    </source>
</evidence>
<feature type="compositionally biased region" description="Low complexity" evidence="8">
    <location>
        <begin position="1299"/>
        <end position="1321"/>
    </location>
</feature>
<keyword evidence="4" id="KW-0862">Zinc</keyword>
<dbReference type="Pfam" id="PF25980">
    <property type="entry name" value="NERD_plant"/>
    <property type="match status" value="1"/>
</dbReference>
<dbReference type="InterPro" id="IPR058668">
    <property type="entry name" value="NERD_dom"/>
</dbReference>
<dbReference type="Gene3D" id="3.30.40.10">
    <property type="entry name" value="Zinc/RING finger domain, C3HC4 (zinc finger)"/>
    <property type="match status" value="1"/>
</dbReference>
<feature type="region of interest" description="Disordered" evidence="8">
    <location>
        <begin position="1013"/>
        <end position="1066"/>
    </location>
</feature>
<comment type="subcellular location">
    <subcellularLocation>
        <location evidence="1">Nucleus</location>
    </subcellularLocation>
</comment>
<dbReference type="GO" id="GO:0016593">
    <property type="term" value="C:Cdc73/Paf1 complex"/>
    <property type="evidence" value="ECO:0007669"/>
    <property type="project" value="TreeGrafter"/>
</dbReference>
<dbReference type="SMART" id="SM00719">
    <property type="entry name" value="Plus3"/>
    <property type="match status" value="1"/>
</dbReference>
<evidence type="ECO:0000259" key="10">
    <source>
        <dbReference type="PROSITE" id="PS51360"/>
    </source>
</evidence>
<dbReference type="Pfam" id="PF02213">
    <property type="entry name" value="GYF"/>
    <property type="match status" value="1"/>
</dbReference>
<dbReference type="CDD" id="cd19757">
    <property type="entry name" value="Bbox1"/>
    <property type="match status" value="1"/>
</dbReference>
<feature type="domain" description="GYF" evidence="9">
    <location>
        <begin position="933"/>
        <end position="987"/>
    </location>
</feature>
<feature type="region of interest" description="Disordered" evidence="8">
    <location>
        <begin position="392"/>
        <end position="453"/>
    </location>
</feature>
<feature type="compositionally biased region" description="Polar residues" evidence="8">
    <location>
        <begin position="1026"/>
        <end position="1036"/>
    </location>
</feature>
<dbReference type="PROSITE" id="PS50829">
    <property type="entry name" value="GYF"/>
    <property type="match status" value="1"/>
</dbReference>
<dbReference type="SMART" id="SM00249">
    <property type="entry name" value="PHD"/>
    <property type="match status" value="1"/>
</dbReference>
<dbReference type="SUPFAM" id="SSF55277">
    <property type="entry name" value="GYF domain"/>
    <property type="match status" value="1"/>
</dbReference>
<keyword evidence="13" id="KW-1185">Reference proteome</keyword>
<feature type="compositionally biased region" description="Basic residues" evidence="8">
    <location>
        <begin position="421"/>
        <end position="431"/>
    </location>
</feature>
<dbReference type="SUPFAM" id="SSF47592">
    <property type="entry name" value="SWIB/MDM2 domain"/>
    <property type="match status" value="1"/>
</dbReference>
<dbReference type="PROSITE" id="PS51360">
    <property type="entry name" value="PLUS3"/>
    <property type="match status" value="1"/>
</dbReference>
<feature type="domain" description="DM2" evidence="11">
    <location>
        <begin position="452"/>
        <end position="535"/>
    </location>
</feature>
<feature type="region of interest" description="Disordered" evidence="8">
    <location>
        <begin position="805"/>
        <end position="895"/>
    </location>
</feature>
<evidence type="ECO:0000256" key="6">
    <source>
        <dbReference type="ARBA" id="ARBA00023163"/>
    </source>
</evidence>
<dbReference type="EMBL" id="JARYMX010000005">
    <property type="protein sequence ID" value="KAJ9549174.1"/>
    <property type="molecule type" value="Genomic_DNA"/>
</dbReference>
<dbReference type="InterPro" id="IPR036128">
    <property type="entry name" value="Plus3-like_sf"/>
</dbReference>
<evidence type="ECO:0000313" key="12">
    <source>
        <dbReference type="EMBL" id="KAJ9549174.1"/>
    </source>
</evidence>
<dbReference type="Proteomes" id="UP001172457">
    <property type="component" value="Chromosome 5"/>
</dbReference>
<organism evidence="12 13">
    <name type="scientific">Centaurea solstitialis</name>
    <name type="common">yellow star-thistle</name>
    <dbReference type="NCBI Taxonomy" id="347529"/>
    <lineage>
        <taxon>Eukaryota</taxon>
        <taxon>Viridiplantae</taxon>
        <taxon>Streptophyta</taxon>
        <taxon>Embryophyta</taxon>
        <taxon>Tracheophyta</taxon>
        <taxon>Spermatophyta</taxon>
        <taxon>Magnoliopsida</taxon>
        <taxon>eudicotyledons</taxon>
        <taxon>Gunneridae</taxon>
        <taxon>Pentapetalae</taxon>
        <taxon>asterids</taxon>
        <taxon>campanulids</taxon>
        <taxon>Asterales</taxon>
        <taxon>Asteraceae</taxon>
        <taxon>Carduoideae</taxon>
        <taxon>Cardueae</taxon>
        <taxon>Centaureinae</taxon>
        <taxon>Centaurea</taxon>
    </lineage>
</organism>
<feature type="compositionally biased region" description="Polar residues" evidence="8">
    <location>
        <begin position="865"/>
        <end position="882"/>
    </location>
</feature>
<name>A0AA38SWC2_9ASTR</name>
<evidence type="ECO:0000256" key="5">
    <source>
        <dbReference type="ARBA" id="ARBA00023015"/>
    </source>
</evidence>
<dbReference type="CDD" id="cd10567">
    <property type="entry name" value="SWIB-MDM2_like"/>
    <property type="match status" value="1"/>
</dbReference>
<accession>A0AA38SWC2</accession>
<feature type="compositionally biased region" description="Polar residues" evidence="8">
    <location>
        <begin position="1056"/>
        <end position="1066"/>
    </location>
</feature>
<feature type="non-terminal residue" evidence="12">
    <location>
        <position position="1"/>
    </location>
</feature>
<keyword evidence="6" id="KW-0804">Transcription</keyword>
<dbReference type="Pfam" id="PF02201">
    <property type="entry name" value="SWIB"/>
    <property type="match status" value="1"/>
</dbReference>
<gene>
    <name evidence="12" type="ORF">OSB04_021717</name>
</gene>
<dbReference type="SUPFAM" id="SSF159042">
    <property type="entry name" value="Plus3-like"/>
    <property type="match status" value="1"/>
</dbReference>
<dbReference type="InterPro" id="IPR036885">
    <property type="entry name" value="SWIB_MDM2_dom_sf"/>
</dbReference>
<dbReference type="PROSITE" id="PS51925">
    <property type="entry name" value="SWIB_MDM2"/>
    <property type="match status" value="1"/>
</dbReference>
<dbReference type="InterPro" id="IPR003169">
    <property type="entry name" value="GYF"/>
</dbReference>
<feature type="compositionally biased region" description="Acidic residues" evidence="8">
    <location>
        <begin position="119"/>
        <end position="130"/>
    </location>
</feature>
<keyword evidence="5" id="KW-0805">Transcription regulation</keyword>
<feature type="domain" description="Plus3" evidence="10">
    <location>
        <begin position="593"/>
        <end position="732"/>
    </location>
</feature>
<dbReference type="SMART" id="SM00151">
    <property type="entry name" value="SWIB"/>
    <property type="match status" value="1"/>
</dbReference>
<dbReference type="InterPro" id="IPR003121">
    <property type="entry name" value="SWIB_MDM2_domain"/>
</dbReference>
<protein>
    <submittedName>
        <fullName evidence="12">Uncharacterized protein</fullName>
    </submittedName>
</protein>
<dbReference type="PANTHER" id="PTHR13115:SF14">
    <property type="entry name" value="ZINC FINGER CCCH DOMAIN-CONTAINING PROTEIN 19"/>
    <property type="match status" value="1"/>
</dbReference>
<evidence type="ECO:0000259" key="9">
    <source>
        <dbReference type="PROSITE" id="PS50829"/>
    </source>
</evidence>
<dbReference type="GO" id="GO:0003677">
    <property type="term" value="F:DNA binding"/>
    <property type="evidence" value="ECO:0007669"/>
    <property type="project" value="InterPro"/>
</dbReference>
<evidence type="ECO:0000313" key="13">
    <source>
        <dbReference type="Proteomes" id="UP001172457"/>
    </source>
</evidence>